<dbReference type="GO" id="GO:0051920">
    <property type="term" value="F:peroxiredoxin activity"/>
    <property type="evidence" value="ECO:0007669"/>
    <property type="project" value="InterPro"/>
</dbReference>
<feature type="signal peptide" evidence="1">
    <location>
        <begin position="1"/>
        <end position="22"/>
    </location>
</feature>
<comment type="caution">
    <text evidence="3">The sequence shown here is derived from an EMBL/GenBank/DDBJ whole genome shotgun (WGS) entry which is preliminary data.</text>
</comment>
<dbReference type="Pfam" id="PF02627">
    <property type="entry name" value="CMD"/>
    <property type="match status" value="2"/>
</dbReference>
<feature type="chain" id="PRO_5019134371" evidence="1">
    <location>
        <begin position="23"/>
        <end position="249"/>
    </location>
</feature>
<gene>
    <name evidence="3" type="ORF">D6851_02235</name>
</gene>
<dbReference type="AlphaFoldDB" id="A0A420ERJ4"/>
<feature type="domain" description="Carboxymuconolactone decarboxylase-like" evidence="2">
    <location>
        <begin position="36"/>
        <end position="119"/>
    </location>
</feature>
<evidence type="ECO:0000256" key="1">
    <source>
        <dbReference type="SAM" id="SignalP"/>
    </source>
</evidence>
<sequence length="249" mass="26801">MKKRIVAAASMASMPLSGTAQAGEVSAPPAMQHAAPALAEYTGKTLFSDLWKRSDLSPRDRSIVTVTTLIATGKSAQLRFHLERALDNGVTPAEIGGIITHLAFYSGWPNAVSAVEVADGVFRDRAIPESELQQAKVDLLPPPENDESRASAVEKNMRPISPSLTDFTNGVLFDDLWRRPDLAPRDRSLVTIVALTANGDADQLGFHVQRGLENGLTRKELGEVMGHIAFYAGWPKAFSGANALGKLDQ</sequence>
<keyword evidence="1" id="KW-0732">Signal</keyword>
<dbReference type="Proteomes" id="UP000284395">
    <property type="component" value="Unassembled WGS sequence"/>
</dbReference>
<dbReference type="OrthoDB" id="9801400at2"/>
<evidence type="ECO:0000259" key="2">
    <source>
        <dbReference type="Pfam" id="PF02627"/>
    </source>
</evidence>
<evidence type="ECO:0000313" key="4">
    <source>
        <dbReference type="Proteomes" id="UP000284395"/>
    </source>
</evidence>
<dbReference type="InterPro" id="IPR052512">
    <property type="entry name" value="4CMD/NDH-1_regulator"/>
</dbReference>
<accession>A0A420ERJ4</accession>
<name>A0A420ERJ4_9SPHN</name>
<dbReference type="Gene3D" id="1.20.1290.10">
    <property type="entry name" value="AhpD-like"/>
    <property type="match status" value="2"/>
</dbReference>
<proteinExistence type="predicted"/>
<dbReference type="EMBL" id="RAPF01000001">
    <property type="protein sequence ID" value="RKF23314.1"/>
    <property type="molecule type" value="Genomic_DNA"/>
</dbReference>
<evidence type="ECO:0000313" key="3">
    <source>
        <dbReference type="EMBL" id="RKF23314.1"/>
    </source>
</evidence>
<protein>
    <submittedName>
        <fullName evidence="3">Carboxymuconolactone decarboxylase family protein</fullName>
    </submittedName>
</protein>
<organism evidence="3 4">
    <name type="scientific">Altericroceibacterium spongiae</name>
    <dbReference type="NCBI Taxonomy" id="2320269"/>
    <lineage>
        <taxon>Bacteria</taxon>
        <taxon>Pseudomonadati</taxon>
        <taxon>Pseudomonadota</taxon>
        <taxon>Alphaproteobacteria</taxon>
        <taxon>Sphingomonadales</taxon>
        <taxon>Erythrobacteraceae</taxon>
        <taxon>Altericroceibacterium</taxon>
    </lineage>
</organism>
<dbReference type="InterPro" id="IPR029032">
    <property type="entry name" value="AhpD-like"/>
</dbReference>
<dbReference type="SUPFAM" id="SSF69118">
    <property type="entry name" value="AhpD-like"/>
    <property type="match status" value="2"/>
</dbReference>
<feature type="domain" description="Carboxymuconolactone decarboxylase-like" evidence="2">
    <location>
        <begin position="162"/>
        <end position="243"/>
    </location>
</feature>
<dbReference type="InterPro" id="IPR003779">
    <property type="entry name" value="CMD-like"/>
</dbReference>
<dbReference type="PANTHER" id="PTHR33570:SF9">
    <property type="entry name" value="BLL4600 PROTEIN"/>
    <property type="match status" value="1"/>
</dbReference>
<dbReference type="RefSeq" id="WP_120323218.1">
    <property type="nucleotide sequence ID" value="NZ_RAPF01000001.1"/>
</dbReference>
<keyword evidence="4" id="KW-1185">Reference proteome</keyword>
<dbReference type="PANTHER" id="PTHR33570">
    <property type="entry name" value="4-CARBOXYMUCONOLACTONE DECARBOXYLASE FAMILY PROTEIN"/>
    <property type="match status" value="1"/>
</dbReference>
<reference evidence="3 4" key="1">
    <citation type="submission" date="2018-09" db="EMBL/GenBank/DDBJ databases">
        <title>Altererythrobacter spongiae sp. nov., isolated from a marine sponge.</title>
        <authorList>
            <person name="Zhuang L."/>
            <person name="Luo L."/>
        </authorList>
    </citation>
    <scope>NUCLEOTIDE SEQUENCE [LARGE SCALE GENOMIC DNA]</scope>
    <source>
        <strain evidence="3 4">HN-Y73</strain>
    </source>
</reference>